<reference evidence="2" key="1">
    <citation type="submission" date="2023-08" db="EMBL/GenBank/DDBJ databases">
        <authorList>
            <person name="Page C.A."/>
            <person name="Perez-Diaz I.M."/>
        </authorList>
    </citation>
    <scope>NUCLEOTIDE SEQUENCE</scope>
    <source>
        <strain evidence="2">3.8.38</strain>
    </source>
</reference>
<dbReference type="EMBL" id="JAVLAM010000002">
    <property type="protein sequence ID" value="MDT7015189.1"/>
    <property type="molecule type" value="Genomic_DNA"/>
</dbReference>
<dbReference type="AlphaFoldDB" id="A0AAW8W8X9"/>
<comment type="caution">
    <text evidence="2">The sequence shown here is derived from an EMBL/GenBank/DDBJ whole genome shotgun (WGS) entry which is preliminary data.</text>
</comment>
<organism evidence="2 3">
    <name type="scientific">Levilactobacillus namurensis</name>
    <dbReference type="NCBI Taxonomy" id="380393"/>
    <lineage>
        <taxon>Bacteria</taxon>
        <taxon>Bacillati</taxon>
        <taxon>Bacillota</taxon>
        <taxon>Bacilli</taxon>
        <taxon>Lactobacillales</taxon>
        <taxon>Lactobacillaceae</taxon>
        <taxon>Levilactobacillus</taxon>
    </lineage>
</organism>
<evidence type="ECO:0000313" key="3">
    <source>
        <dbReference type="Proteomes" id="UP001254075"/>
    </source>
</evidence>
<feature type="domain" description="LicD/FKTN/FKRP nucleotidyltransferase" evidence="1">
    <location>
        <begin position="19"/>
        <end position="246"/>
    </location>
</feature>
<accession>A0AAW8W8X9</accession>
<sequence length="268" mass="31451">MRDTQRIALNILKTIAHICEEQDLRYFLFYGSLIGAVRHQGYIPWDDDTDIMMPRPDYDKLLTYLKRSSSRQFPYSMFNHEVSTDYPYMITRISDDSYAIDMDNEKPYGLGVFIDIYPFDGLGDTMTSALKYGMQGDRLSSLCYQATRKHYAVETTTSVLRKILKFPVFLFAKMIGKDYFQNKLTNLANRIPYDESKYVGCVVWLSGGEKDIFPREWFDTFETLSFEDSEFRVPGKYKEFLTKVYGDYMALPPEKDRIGHHNYAVYKK</sequence>
<evidence type="ECO:0000259" key="1">
    <source>
        <dbReference type="Pfam" id="PF04991"/>
    </source>
</evidence>
<evidence type="ECO:0000313" key="2">
    <source>
        <dbReference type="EMBL" id="MDT7015189.1"/>
    </source>
</evidence>
<name>A0AAW8W8X9_9LACO</name>
<dbReference type="Proteomes" id="UP001254075">
    <property type="component" value="Unassembled WGS sequence"/>
</dbReference>
<dbReference type="Pfam" id="PF04991">
    <property type="entry name" value="LicD"/>
    <property type="match status" value="1"/>
</dbReference>
<dbReference type="PANTHER" id="PTHR43404">
    <property type="entry name" value="LIPOPOLYSACCHARIDE CHOLINEPHOSPHOTRANSFERASE LICD"/>
    <property type="match status" value="1"/>
</dbReference>
<gene>
    <name evidence="2" type="ORF">RI532_12430</name>
</gene>
<proteinExistence type="predicted"/>
<protein>
    <submittedName>
        <fullName evidence="2">LicD family protein</fullName>
    </submittedName>
</protein>
<dbReference type="InterPro" id="IPR007074">
    <property type="entry name" value="LicD/FKTN/FKRP_NTP_transf"/>
</dbReference>
<dbReference type="PANTHER" id="PTHR43404:SF2">
    <property type="entry name" value="LIPOPOLYSACCHARIDE CHOLINEPHOSPHOTRANSFERASE LICD"/>
    <property type="match status" value="1"/>
</dbReference>
<dbReference type="GO" id="GO:0009100">
    <property type="term" value="P:glycoprotein metabolic process"/>
    <property type="evidence" value="ECO:0007669"/>
    <property type="project" value="UniProtKB-ARBA"/>
</dbReference>
<dbReference type="InterPro" id="IPR052942">
    <property type="entry name" value="LPS_cholinephosphotransferase"/>
</dbReference>